<dbReference type="RefSeq" id="WP_135750079.1">
    <property type="nucleotide sequence ID" value="NZ_RQFL01000031.1"/>
</dbReference>
<reference evidence="3" key="1">
    <citation type="submission" date="2018-10" db="EMBL/GenBank/DDBJ databases">
        <authorList>
            <person name="Vincent A.T."/>
            <person name="Schiettekatte O."/>
            <person name="Bourhy P."/>
            <person name="Veyrier F.J."/>
            <person name="Picardeau M."/>
        </authorList>
    </citation>
    <scope>NUCLEOTIDE SEQUENCE</scope>
    <source>
        <strain evidence="3">201800281</strain>
    </source>
</reference>
<dbReference type="EMBL" id="RQFM01000010">
    <property type="protein sequence ID" value="TGK88512.1"/>
    <property type="molecule type" value="Genomic_DNA"/>
</dbReference>
<proteinExistence type="predicted"/>
<evidence type="ECO:0000313" key="3">
    <source>
        <dbReference type="EMBL" id="TGK89158.1"/>
    </source>
</evidence>
<dbReference type="GO" id="GO:0003700">
    <property type="term" value="F:DNA-binding transcription factor activity"/>
    <property type="evidence" value="ECO:0007669"/>
    <property type="project" value="InterPro"/>
</dbReference>
<keyword evidence="5" id="KW-1185">Reference proteome</keyword>
<dbReference type="AlphaFoldDB" id="A0A4R9IL26"/>
<dbReference type="PROSITE" id="PS01124">
    <property type="entry name" value="HTH_ARAC_FAMILY_2"/>
    <property type="match status" value="1"/>
</dbReference>
<protein>
    <submittedName>
        <fullName evidence="2">DNA-binding protein</fullName>
    </submittedName>
</protein>
<evidence type="ECO:0000259" key="1">
    <source>
        <dbReference type="PROSITE" id="PS01124"/>
    </source>
</evidence>
<gene>
    <name evidence="2" type="ORF">EHQ23_06695</name>
    <name evidence="3" type="ORF">EHQ26_19220</name>
</gene>
<name>A0A4R9IL26_9LEPT</name>
<feature type="domain" description="HTH araC/xylS-type" evidence="1">
    <location>
        <begin position="160"/>
        <end position="262"/>
    </location>
</feature>
<accession>A0A4R9IL26</accession>
<dbReference type="InterPro" id="IPR018060">
    <property type="entry name" value="HTH_AraC"/>
</dbReference>
<dbReference type="EMBL" id="RQFL01000031">
    <property type="protein sequence ID" value="TGK89158.1"/>
    <property type="molecule type" value="Genomic_DNA"/>
</dbReference>
<dbReference type="GO" id="GO:0043565">
    <property type="term" value="F:sequence-specific DNA binding"/>
    <property type="evidence" value="ECO:0007669"/>
    <property type="project" value="InterPro"/>
</dbReference>
<dbReference type="SMART" id="SM00342">
    <property type="entry name" value="HTH_ARAC"/>
    <property type="match status" value="1"/>
</dbReference>
<reference evidence="2 4" key="2">
    <citation type="journal article" date="2019" name="PLoS Negl. Trop. Dis.">
        <title>Revisiting the worldwide diversity of Leptospira species in the environment.</title>
        <authorList>
            <person name="Vincent A.T."/>
            <person name="Schiettekatte O."/>
            <person name="Bourhy P."/>
            <person name="Veyrier F.J."/>
            <person name="Picardeau M."/>
        </authorList>
    </citation>
    <scope>NUCLEOTIDE SEQUENCE [LARGE SCALE GENOMIC DNA]</scope>
    <source>
        <strain evidence="2 4">201800280</strain>
        <strain evidence="3">201800281</strain>
    </source>
</reference>
<dbReference type="OrthoDB" id="323290at2"/>
<comment type="caution">
    <text evidence="2">The sequence shown here is derived from an EMBL/GenBank/DDBJ whole genome shotgun (WGS) entry which is preliminary data.</text>
</comment>
<sequence length="274" mass="32040">MKILSLKIRPELAQIIESIWWFESEVGIPMTDSSIVVPHSSAKLIVPVRGKLKTEEFDLMREYPISKILVTGIWDHPVSIRSSDFQINTLIFRFTTIGGYQIFPFPLHESTNKILYFSDIFGKSAEKLEETLSKSNDPYQISDCIQEFLICSKNLLNRENRIVNFVVEQIQLQRGQHFIQDIFEDIGYSKRYIDKLFLSYVGVSPKIVSSMERFQSIYKTWAKTDILHFQKLGLLDLYYDQAHFIKEFKKYTGQTPGRFSSNNNQFGKLFYKNL</sequence>
<evidence type="ECO:0000313" key="5">
    <source>
        <dbReference type="Proteomes" id="UP000297918"/>
    </source>
</evidence>
<dbReference type="Proteomes" id="UP000297918">
    <property type="component" value="Unassembled WGS sequence"/>
</dbReference>
<evidence type="ECO:0000313" key="2">
    <source>
        <dbReference type="EMBL" id="TGK88512.1"/>
    </source>
</evidence>
<keyword evidence="2" id="KW-0238">DNA-binding</keyword>
<dbReference type="Proteomes" id="UP000297394">
    <property type="component" value="Unassembled WGS sequence"/>
</dbReference>
<organism evidence="2 4">
    <name type="scientific">Leptospira bourretii</name>
    <dbReference type="NCBI Taxonomy" id="2484962"/>
    <lineage>
        <taxon>Bacteria</taxon>
        <taxon>Pseudomonadati</taxon>
        <taxon>Spirochaetota</taxon>
        <taxon>Spirochaetia</taxon>
        <taxon>Leptospirales</taxon>
        <taxon>Leptospiraceae</taxon>
        <taxon>Leptospira</taxon>
    </lineage>
</organism>
<evidence type="ECO:0000313" key="4">
    <source>
        <dbReference type="Proteomes" id="UP000297394"/>
    </source>
</evidence>
<dbReference type="Gene3D" id="1.10.10.60">
    <property type="entry name" value="Homeodomain-like"/>
    <property type="match status" value="1"/>
</dbReference>